<evidence type="ECO:0000256" key="1">
    <source>
        <dbReference type="ARBA" id="ARBA00005058"/>
    </source>
</evidence>
<dbReference type="InterPro" id="IPR000845">
    <property type="entry name" value="Nucleoside_phosphorylase_d"/>
</dbReference>
<evidence type="ECO:0000256" key="6">
    <source>
        <dbReference type="ARBA" id="ARBA00031036"/>
    </source>
</evidence>
<proteinExistence type="inferred from homology"/>
<evidence type="ECO:0000313" key="8">
    <source>
        <dbReference type="EMBL" id="VAW24232.1"/>
    </source>
</evidence>
<dbReference type="EMBL" id="UOER01000245">
    <property type="protein sequence ID" value="VAW24232.1"/>
    <property type="molecule type" value="Genomic_DNA"/>
</dbReference>
<accession>A0A3B0UCG1</accession>
<sequence>VGDIMLITDHINFMPAHPLHGENDERFGPRFVDMHEPYSKKMIAKMEKIAVKLNIPIQKGVYLALQGPTFETPAEYKMVKILGADAVGMSTVPEVIAAKHLGMTCFGISVITDLGVEGKVEAVSHEEVQKAAKLSEDAIGRLVAEFVKS</sequence>
<evidence type="ECO:0000256" key="2">
    <source>
        <dbReference type="ARBA" id="ARBA00006751"/>
    </source>
</evidence>
<dbReference type="Gene3D" id="3.40.50.1580">
    <property type="entry name" value="Nucleoside phosphorylase domain"/>
    <property type="match status" value="1"/>
</dbReference>
<dbReference type="Pfam" id="PF01048">
    <property type="entry name" value="PNP_UDP_1"/>
    <property type="match status" value="1"/>
</dbReference>
<dbReference type="UniPathway" id="UPA00606"/>
<reference evidence="8" key="1">
    <citation type="submission" date="2018-06" db="EMBL/GenBank/DDBJ databases">
        <authorList>
            <person name="Zhirakovskaya E."/>
        </authorList>
    </citation>
    <scope>NUCLEOTIDE SEQUENCE</scope>
</reference>
<dbReference type="CDD" id="cd09009">
    <property type="entry name" value="PNP-EcPNPII_like"/>
    <property type="match status" value="1"/>
</dbReference>
<evidence type="ECO:0000256" key="4">
    <source>
        <dbReference type="ARBA" id="ARBA00022676"/>
    </source>
</evidence>
<gene>
    <name evidence="8" type="ORF">MNBD_BACTEROID04-1322</name>
</gene>
<feature type="non-terminal residue" evidence="8">
    <location>
        <position position="1"/>
    </location>
</feature>
<name>A0A3B0UCG1_9ZZZZ</name>
<comment type="similarity">
    <text evidence="2">Belongs to the PNP/MTAP phosphorylase family.</text>
</comment>
<dbReference type="InterPro" id="IPR011268">
    <property type="entry name" value="Purine_phosphorylase"/>
</dbReference>
<dbReference type="PANTHER" id="PTHR11904:SF9">
    <property type="entry name" value="PURINE NUCLEOSIDE PHOSPHORYLASE-RELATED"/>
    <property type="match status" value="1"/>
</dbReference>
<dbReference type="InterPro" id="IPR035994">
    <property type="entry name" value="Nucleoside_phosphorylase_sf"/>
</dbReference>
<dbReference type="GO" id="GO:0009116">
    <property type="term" value="P:nucleoside metabolic process"/>
    <property type="evidence" value="ECO:0007669"/>
    <property type="project" value="InterPro"/>
</dbReference>
<dbReference type="AlphaFoldDB" id="A0A3B0UCG1"/>
<protein>
    <recommendedName>
        <fullName evidence="3">purine-nucleoside phosphorylase</fullName>
        <ecNumber evidence="3">2.4.2.1</ecNumber>
    </recommendedName>
    <alternativeName>
        <fullName evidence="6">Inosine-guanosine phosphorylase</fullName>
    </alternativeName>
</protein>
<dbReference type="PANTHER" id="PTHR11904">
    <property type="entry name" value="METHYLTHIOADENOSINE/PURINE NUCLEOSIDE PHOSPHORYLASE"/>
    <property type="match status" value="1"/>
</dbReference>
<evidence type="ECO:0000256" key="3">
    <source>
        <dbReference type="ARBA" id="ARBA00011886"/>
    </source>
</evidence>
<dbReference type="EC" id="2.4.2.1" evidence="3"/>
<keyword evidence="4 8" id="KW-0328">Glycosyltransferase</keyword>
<dbReference type="GO" id="GO:0004731">
    <property type="term" value="F:purine-nucleoside phosphorylase activity"/>
    <property type="evidence" value="ECO:0007669"/>
    <property type="project" value="UniProtKB-EC"/>
</dbReference>
<comment type="pathway">
    <text evidence="1">Purine metabolism; purine nucleoside salvage.</text>
</comment>
<dbReference type="GO" id="GO:0005737">
    <property type="term" value="C:cytoplasm"/>
    <property type="evidence" value="ECO:0007669"/>
    <property type="project" value="TreeGrafter"/>
</dbReference>
<evidence type="ECO:0000259" key="7">
    <source>
        <dbReference type="Pfam" id="PF01048"/>
    </source>
</evidence>
<feature type="domain" description="Nucleoside phosphorylase" evidence="7">
    <location>
        <begin position="1"/>
        <end position="148"/>
    </location>
</feature>
<dbReference type="SUPFAM" id="SSF53167">
    <property type="entry name" value="Purine and uridine phosphorylases"/>
    <property type="match status" value="1"/>
</dbReference>
<evidence type="ECO:0000256" key="5">
    <source>
        <dbReference type="ARBA" id="ARBA00022679"/>
    </source>
</evidence>
<keyword evidence="5 8" id="KW-0808">Transferase</keyword>
<organism evidence="8">
    <name type="scientific">hydrothermal vent metagenome</name>
    <dbReference type="NCBI Taxonomy" id="652676"/>
    <lineage>
        <taxon>unclassified sequences</taxon>
        <taxon>metagenomes</taxon>
        <taxon>ecological metagenomes</taxon>
    </lineage>
</organism>